<comment type="caution">
    <text evidence="3">The sequence shown here is derived from an EMBL/GenBank/DDBJ whole genome shotgun (WGS) entry which is preliminary data.</text>
</comment>
<dbReference type="InterPro" id="IPR002347">
    <property type="entry name" value="SDR_fam"/>
</dbReference>
<keyword evidence="4" id="KW-1185">Reference proteome</keyword>
<name>A0ABS0DVA0_9GAMM</name>
<dbReference type="PANTHER" id="PTHR43477:SF1">
    <property type="entry name" value="DIHYDROANTICAPSIN 7-DEHYDROGENASE"/>
    <property type="match status" value="1"/>
</dbReference>
<dbReference type="RefSeq" id="WP_120508572.1">
    <property type="nucleotide sequence ID" value="NZ_JADOBH010000005.1"/>
</dbReference>
<accession>A0ABS0DVA0</accession>
<proteinExistence type="inferred from homology"/>
<dbReference type="PRINTS" id="PR00081">
    <property type="entry name" value="GDHRDH"/>
</dbReference>
<comment type="similarity">
    <text evidence="1">Belongs to the short-chain dehydrogenases/reductases (SDR) family.</text>
</comment>
<evidence type="ECO:0000256" key="1">
    <source>
        <dbReference type="ARBA" id="ARBA00006484"/>
    </source>
</evidence>
<dbReference type="InterPro" id="IPR036291">
    <property type="entry name" value="NAD(P)-bd_dom_sf"/>
</dbReference>
<protein>
    <submittedName>
        <fullName evidence="3">SDR family oxidoreductase</fullName>
    </submittedName>
</protein>
<evidence type="ECO:0000313" key="3">
    <source>
        <dbReference type="EMBL" id="MBF7957794.1"/>
    </source>
</evidence>
<keyword evidence="2" id="KW-0560">Oxidoreductase</keyword>
<gene>
    <name evidence="3" type="ORF">IV431_19730</name>
</gene>
<dbReference type="SUPFAM" id="SSF51735">
    <property type="entry name" value="NAD(P)-binding Rossmann-fold domains"/>
    <property type="match status" value="1"/>
</dbReference>
<sequence length="229" mass="23983">MSNTPLKHALVTGCSSGIGETVCLTLLAQGWTVTGLARREVSFQHPHFHAVPLDITDTAKLTAVLETLPQVDAVIHAAGMMKAAPLGQLDPQASEALWRLHIGVAEVLADRLVENMPDGGRIVLLGSRTSSGVAGRSQYVATKSAMTGMARSWAAELAPRGITVNIVAPGATQTPMLDNPQRQSSPPKLPPIGRFIQPQEVADLVCYLLSPSAAAITGQQLIICGGASL</sequence>
<dbReference type="PANTHER" id="PTHR43477">
    <property type="entry name" value="DIHYDROANTICAPSIN 7-DEHYDROGENASE"/>
    <property type="match status" value="1"/>
</dbReference>
<reference evidence="3 4" key="1">
    <citation type="submission" date="2020-11" db="EMBL/GenBank/DDBJ databases">
        <title>Taxonomic investigation of Rahnella spp.</title>
        <authorList>
            <person name="Lee S.D."/>
        </authorList>
    </citation>
    <scope>NUCLEOTIDE SEQUENCE [LARGE SCALE GENOMIC DNA]</scope>
    <source>
        <strain evidence="3 4">SAP-10</strain>
    </source>
</reference>
<dbReference type="Proteomes" id="UP000600307">
    <property type="component" value="Unassembled WGS sequence"/>
</dbReference>
<dbReference type="CDD" id="cd05233">
    <property type="entry name" value="SDR_c"/>
    <property type="match status" value="1"/>
</dbReference>
<dbReference type="EMBL" id="JADOBH010000005">
    <property type="protein sequence ID" value="MBF7957794.1"/>
    <property type="molecule type" value="Genomic_DNA"/>
</dbReference>
<dbReference type="InterPro" id="IPR051122">
    <property type="entry name" value="SDR_DHRS6-like"/>
</dbReference>
<evidence type="ECO:0000256" key="2">
    <source>
        <dbReference type="ARBA" id="ARBA00023002"/>
    </source>
</evidence>
<dbReference type="Gene3D" id="3.40.50.720">
    <property type="entry name" value="NAD(P)-binding Rossmann-like Domain"/>
    <property type="match status" value="1"/>
</dbReference>
<dbReference type="Pfam" id="PF13561">
    <property type="entry name" value="adh_short_C2"/>
    <property type="match status" value="1"/>
</dbReference>
<evidence type="ECO:0000313" key="4">
    <source>
        <dbReference type="Proteomes" id="UP000600307"/>
    </source>
</evidence>
<organism evidence="3 4">
    <name type="scientific">Rahnella victoriana</name>
    <dbReference type="NCBI Taxonomy" id="1510570"/>
    <lineage>
        <taxon>Bacteria</taxon>
        <taxon>Pseudomonadati</taxon>
        <taxon>Pseudomonadota</taxon>
        <taxon>Gammaproteobacteria</taxon>
        <taxon>Enterobacterales</taxon>
        <taxon>Yersiniaceae</taxon>
        <taxon>Rahnella</taxon>
    </lineage>
</organism>